<comment type="caution">
    <text evidence="2">The sequence shown here is derived from an EMBL/GenBank/DDBJ whole genome shotgun (WGS) entry which is preliminary data.</text>
</comment>
<accession>A0A087AM56</accession>
<gene>
    <name evidence="2" type="ORF">BIGA_1523</name>
</gene>
<dbReference type="OrthoDB" id="5124141at2"/>
<dbReference type="EMBL" id="JGYX01000007">
    <property type="protein sequence ID" value="KFI59856.1"/>
    <property type="molecule type" value="Genomic_DNA"/>
</dbReference>
<organism evidence="2 3">
    <name type="scientific">Bifidobacterium pullorum subsp. gallinarum</name>
    <dbReference type="NCBI Taxonomy" id="78344"/>
    <lineage>
        <taxon>Bacteria</taxon>
        <taxon>Bacillati</taxon>
        <taxon>Actinomycetota</taxon>
        <taxon>Actinomycetes</taxon>
        <taxon>Bifidobacteriales</taxon>
        <taxon>Bifidobacteriaceae</taxon>
        <taxon>Bifidobacterium</taxon>
    </lineage>
</organism>
<evidence type="ECO:0000313" key="2">
    <source>
        <dbReference type="EMBL" id="KFI59856.1"/>
    </source>
</evidence>
<proteinExistence type="predicted"/>
<evidence type="ECO:0000313" key="3">
    <source>
        <dbReference type="Proteomes" id="UP000029046"/>
    </source>
</evidence>
<keyword evidence="3" id="KW-1185">Reference proteome</keyword>
<name>A0A087AM56_9BIFI</name>
<dbReference type="Pfam" id="PF24749">
    <property type="entry name" value="DUF7695"/>
    <property type="match status" value="1"/>
</dbReference>
<protein>
    <recommendedName>
        <fullName evidence="1">DUF7695 domain-containing protein</fullName>
    </recommendedName>
</protein>
<feature type="domain" description="DUF7695" evidence="1">
    <location>
        <begin position="264"/>
        <end position="306"/>
    </location>
</feature>
<dbReference type="InterPro" id="IPR056112">
    <property type="entry name" value="DUF7695"/>
</dbReference>
<sequence length="366" mass="40317">MVDDSSAPIMLLDFDGVLNAFPDAIGVRYEDVGVAPVVECRGRMTDDFGPERAFRLDGVETVRLGRRGGTWHLHWSRELAANLYGLAESGAVDLRWLSTWQPYVHILDGLLGWDPDVVHNTHWYDPLTGRGRMGGKLHAVVDEVIRQLRVADADGSPRPIVWVDDEEASVANALMLHGHEGAGPMLLVNPLAFRGISRRQWACIRRFVADPPEGPVVVYSDTMHEDGVTADRLHDIDRLPDMTGHRGIMRPRNGLSLPYPRFVILHNSGRCRLCGRVLVSRFRHEMDGCACGAAVDGGLDYQRLTGLVESTLVAVEVADPDQERRAAQVQRSITAAYRRGEPPSDEALCAAITYITGTGDRGATVT</sequence>
<reference evidence="2 3" key="1">
    <citation type="submission" date="2014-03" db="EMBL/GenBank/DDBJ databases">
        <title>Genomics of Bifidobacteria.</title>
        <authorList>
            <person name="Ventura M."/>
            <person name="Milani C."/>
            <person name="Lugli G.A."/>
        </authorList>
    </citation>
    <scope>NUCLEOTIDE SEQUENCE [LARGE SCALE GENOMIC DNA]</scope>
    <source>
        <strain evidence="2 3">LMG 11586</strain>
    </source>
</reference>
<dbReference type="AlphaFoldDB" id="A0A087AM56"/>
<dbReference type="RefSeq" id="WP_051917192.1">
    <property type="nucleotide sequence ID" value="NZ_JGYX01000007.1"/>
</dbReference>
<evidence type="ECO:0000259" key="1">
    <source>
        <dbReference type="Pfam" id="PF24749"/>
    </source>
</evidence>
<dbReference type="Proteomes" id="UP000029046">
    <property type="component" value="Unassembled WGS sequence"/>
</dbReference>
<dbReference type="eggNOG" id="ENOG5033FXZ">
    <property type="taxonomic scope" value="Bacteria"/>
</dbReference>